<keyword evidence="5" id="KW-0732">Signal</keyword>
<dbReference type="Pfam" id="PF02838">
    <property type="entry name" value="Glyco_hydro_20b"/>
    <property type="match status" value="1"/>
</dbReference>
<feature type="domain" description="Gram-positive cocci surface proteins LPxTG" evidence="13">
    <location>
        <begin position="3160"/>
        <end position="3192"/>
    </location>
</feature>
<dbReference type="CDD" id="cd06564">
    <property type="entry name" value="GH20_DspB_LnbB-like"/>
    <property type="match status" value="1"/>
</dbReference>
<dbReference type="InterPro" id="IPR019931">
    <property type="entry name" value="LPXTG_anchor"/>
</dbReference>
<feature type="region of interest" description="Disordered" evidence="10">
    <location>
        <begin position="2748"/>
        <end position="2767"/>
    </location>
</feature>
<dbReference type="InterPro" id="IPR048395">
    <property type="entry name" value="Glyco_hydro_31_C"/>
</dbReference>
<dbReference type="NCBIfam" id="TIGR01167">
    <property type="entry name" value="LPXTG_anchor"/>
    <property type="match status" value="1"/>
</dbReference>
<dbReference type="GO" id="GO:0030246">
    <property type="term" value="F:carbohydrate binding"/>
    <property type="evidence" value="ECO:0007669"/>
    <property type="project" value="InterPro"/>
</dbReference>
<evidence type="ECO:0000313" key="14">
    <source>
        <dbReference type="EMBL" id="ONK27659.1"/>
    </source>
</evidence>
<evidence type="ECO:0000313" key="16">
    <source>
        <dbReference type="Proteomes" id="UP000188600"/>
    </source>
</evidence>
<evidence type="ECO:0000313" key="17">
    <source>
        <dbReference type="Proteomes" id="UP000188946"/>
    </source>
</evidence>
<dbReference type="Pfam" id="PF13802">
    <property type="entry name" value="Gal_mutarotas_2"/>
    <property type="match status" value="1"/>
</dbReference>
<feature type="domain" description="F5/8 type C" evidence="12">
    <location>
        <begin position="164"/>
        <end position="287"/>
    </location>
</feature>
<dbReference type="InterPro" id="IPR008979">
    <property type="entry name" value="Galactose-bd-like_sf"/>
</dbReference>
<accession>A0AB36JRL1</accession>
<dbReference type="NCBIfam" id="TIGR01168">
    <property type="entry name" value="YSIRK_signal"/>
    <property type="match status" value="1"/>
</dbReference>
<evidence type="ECO:0000256" key="8">
    <source>
        <dbReference type="ARBA" id="ARBA00023295"/>
    </source>
</evidence>
<feature type="compositionally biased region" description="Low complexity" evidence="10">
    <location>
        <begin position="2940"/>
        <end position="2979"/>
    </location>
</feature>
<feature type="domain" description="F5/8 type C" evidence="12">
    <location>
        <begin position="2391"/>
        <end position="2542"/>
    </location>
</feature>
<dbReference type="InterPro" id="IPR005877">
    <property type="entry name" value="YSIRK_signal_dom"/>
</dbReference>
<dbReference type="Proteomes" id="UP000188600">
    <property type="component" value="Unassembled WGS sequence"/>
</dbReference>
<dbReference type="Pfam" id="PF04650">
    <property type="entry name" value="YSIRK_signal"/>
    <property type="match status" value="1"/>
</dbReference>
<keyword evidence="3" id="KW-0134">Cell wall</keyword>
<dbReference type="SUPFAM" id="SSF74650">
    <property type="entry name" value="Galactose mutarotase-like"/>
    <property type="match status" value="1"/>
</dbReference>
<dbReference type="Gene3D" id="3.20.20.80">
    <property type="entry name" value="Glycosidases"/>
    <property type="match status" value="2"/>
</dbReference>
<evidence type="ECO:0000256" key="9">
    <source>
        <dbReference type="PIRSR" id="PIRSR625705-1"/>
    </source>
</evidence>
<comment type="similarity">
    <text evidence="2">Belongs to the glycosyl hydrolase 31 family.</text>
</comment>
<reference evidence="16 17" key="1">
    <citation type="submission" date="2016-12" db="EMBL/GenBank/DDBJ databases">
        <authorList>
            <person name="Gulvik C.A."/>
        </authorList>
    </citation>
    <scope>NUCLEOTIDE SEQUENCE [LARGE SCALE GENOMIC DNA]</scope>
    <source>
        <strain evidence="15 17">12-5202</strain>
        <strain evidence="14 16">12-5291</strain>
    </source>
</reference>
<keyword evidence="6" id="KW-0378">Hydrolase</keyword>
<dbReference type="EMBL" id="MSPT01000008">
    <property type="protein sequence ID" value="ONK27659.1"/>
    <property type="molecule type" value="Genomic_DNA"/>
</dbReference>
<dbReference type="SUPFAM" id="SSF63446">
    <property type="entry name" value="Type I dockerin domain"/>
    <property type="match status" value="1"/>
</dbReference>
<evidence type="ECO:0000256" key="7">
    <source>
        <dbReference type="ARBA" id="ARBA00023088"/>
    </source>
</evidence>
<dbReference type="PROSITE" id="PS00018">
    <property type="entry name" value="EF_HAND_1"/>
    <property type="match status" value="1"/>
</dbReference>
<dbReference type="Gene3D" id="2.60.40.1760">
    <property type="entry name" value="glycosyl hydrolase (family 31)"/>
    <property type="match status" value="1"/>
</dbReference>
<dbReference type="InterPro" id="IPR015883">
    <property type="entry name" value="Glyco_hydro_20_cat"/>
</dbReference>
<dbReference type="Proteomes" id="UP000188946">
    <property type="component" value="Unassembled WGS sequence"/>
</dbReference>
<dbReference type="Pfam" id="PF21365">
    <property type="entry name" value="Glyco_hydro_31_3rd"/>
    <property type="match status" value="1"/>
</dbReference>
<dbReference type="SUPFAM" id="SSF51011">
    <property type="entry name" value="Glycosyl hydrolase domain"/>
    <property type="match status" value="1"/>
</dbReference>
<dbReference type="RefSeq" id="WP_076995925.1">
    <property type="nucleotide sequence ID" value="NZ_MSPR01000007.1"/>
</dbReference>
<dbReference type="EMBL" id="MSPR01000007">
    <property type="protein sequence ID" value="ONK29839.1"/>
    <property type="molecule type" value="Genomic_DNA"/>
</dbReference>
<feature type="domain" description="F5/8 type C" evidence="12">
    <location>
        <begin position="1230"/>
        <end position="1389"/>
    </location>
</feature>
<sequence>MKKEQPHVVDRRQRYSIRKTHIGAAAVLVGTFLALSFLGQGRVFAEEQKEPQVTAEAVHRQEIEQGNEAAVSDVAENVSAFPDAERPAETELSEPVVNEGVTEENQPENVSVANDAPVEETATPVETPAENSENQPRRISKRSLEDNSVAERTVAEVPEAAKNTHYINFAVEGTATASNVESGTSFDASKAIDGIVNREEVTKSNHSRWATDYTTNAQHLTVDLLRERAIEAFAVEWERQNIKGFRVETSQNGQDFTIVKSIRSEEYLPLKSSIVLDAAVNARYARLVVDQFDGGALNWSSVSLYEFQVLGKEKIQNLAYQKPATASDREAASLGADKAVDGNDSSRWASAVSDTPKTLQVDLGTSQTVSSVIIRWERNNATAYKIQTSQDGTTWTDGASFNSRPEHDDIITLASPQEARYVRLMVDSFQHEGNVKGATDPISWGNVSVYELEVYRQPIHVVEKVSLAAIESALEVPAEIDGTIGRWTLPVAPAGVTVAFVGADFEQIIDHDLTVYQPIVDTTVTFNYRLTRGDETFVGPERRILVRGKYQVTEEDNAKLNVLPGIAEWKGHTGVFQVGSTARIVVNPKDRENLNHVVESFKEDYEAITGHQISIVYGTDAKTGDFYFELNDNDRGLKREGYLMTIADTVKVEAQDAVGTFWSTQTLLQVLKQNPSSIDRGIARDYPKFETRGFVLDVARKPFQLSTLKDMIKKLAWYKYNDFHIHLNDNYIQVEEYQNTDKPQGAYSAFRLESDIREGGNKGLNKADLTAKDLFYTKAEFKELISFAKKRGIKIVPEFDAPAHALAFTKVRPDLTMTDHTVRRWVDHLEVSNPDSLEFIKSVWNEYIDGGADSVFADTDTIHIGVDEFEGNNEGFRKFTDDLLKYAISKGKTPRFWGSLTAKAGSTPVQVEGTELNVWNAGWANPKAMYDQGYKLINTIDGDLYIVPAAGYYYDYLNSERLYNHWEVNNFGGTRLPVGDKQVSGAAFAVWNDKIDKQANGILEHDVYRRFDAALPALAAKMWGNRDMGSYADLKKVESAVGDPVNYNPYHRVDSATGVVLDYKFDTETLDDVSGNNYDASNLVNASYEPEGRGYALRLNGGVSHIKTPLTKVGVGNSLTVRVKLDVTATGEQILSESGTSAIKLVQKETGKVGFSTEGYDHSFDYTLPKGEWVELTFVGREGEADLLVNGQLVHTLSRTPRNTSVARSTPSGEANKLASLILPVEYIGSRSHAMQGLIDRFIVRQDVQTSAEQLDSSNWAVTANNEDGGDPIASAFDGNRDTIWHTQWNPSKKELPATITIDMKEAQTIDHMLYVPRQIGRNGNITRYKLSYKLAEADDWTELTAGTFDSSSSDKTVNFGATSARYLKMDILEGVGGFGSAAEFIFGKYDILQPLRDSLVEAKAHNELSSYYTDATAGALLNLTGEAEGALNSDTVNAEDVGRLVAAIRSAIDGLERRQETTFTEPEYSRKDSHLGAITAIAVNETDPRIFDVTYATGQRGKISIHNDHVVRYQIVPQGENFSDSPTLAWPEARPAEIVVKRLSDYARGTVPALRDTDSHYLIDTGAVELRLSKAHSTLEIYDKRRRKVVLSEASPLEMTTAQTKQTLKAGENSQYFGGGTQNGRFTHKGNSINIVNENNWVDGGVASPNPFYWTTDGYGVLRHTFRPGRYDFEQGDEHTVSTVHNDSMFDAYYFVNSKPIDLLKDYYELTGAPQVLPIFSLYEGHLNAYNRDYWVEVPAGTPGAVFFEEVGKYYKEYQPQHLGDREGIRESLNGRPGDANYPFTATAVIDRYKRNDMPLGWILSNDGYGAGYGQTSTLEGNIQNLKEFSEYARQHGVESGLWTQSDLHPKEGVAALLQRDLPNEVREALVRILKTDVAWVGPGYSFGLNGIADAAHIMTTQGNNARPFIITLDGWGGTQRYGGIWSGDQVGGEWEYIRFHIPTYIGTGLSGNPNISSDMDGIFGGGNKVINTRDYQWKTFTGMQLNMDGWGWNPKNPYAFDRTTTDINRSYLKWKSMLVPYSYSIMHEAADGHPIIQAMFLQFPNEAINYTKDVQYQYMYGKNILVAPIYEQVQSDADGNDIRNKIYLPAGEQWIDFFTGEIYEGGQMLNNFNAPIWKLPVFIRNGAIIPVTAANNNYKEIDHTLRQVDFYPHGRTDFTLVEDDGITESYKLGKVAKTLITSVQEGQRVTLTINRTDSHYEGFVREKASQFNVNVSSEPSSIRLLVDGQAVELTRVDSLEAFKAGSNVYYYDARPNLNQFSTEGGAYYGQAITKNPVLRVKSAVMDVTAHTVSLELDGFVMDQKAQSILSREAGQAPVLSANDEANTATTVFLSWQEVEGATSYELEVDGVRYSNISGNRFEHRDLPFASHHGYRIRAVVANSHTTPWSELLESATKENPLVNAIDNIRLHSNQAAQASTPHHHLVDKNVDSQYHSKWDAKSVPELLTLDLQAAYELDKLVYVPRSDGGLNGIITAGEILYSEDGVHWFTAENRTVHWAADATEKTYEFPAGVTARYVRLNVTATAGNSAEAANTFVSGQELFVFKKDGTKARVVGDVTADGTIDSNDITSLINYAGLRRNKDNDFEGYVEVADLNKNNVIDAYDIYYVTSQLGEGDKISGPVGGRLVWSSDRDRVGAGEEFTVSLTGKGLANIEAITAALPIDKELYEVVGQVVVAPDVSTMQNFSTVRTHGDKSIEAFVLLSNRRDNPTIHGDKAIASIRLRAKRATDVVLTFEQALLTGSNRVSESSPILHESQNPEPDTPEVLENRIPASELVVTGNDGVYQVGNGLSNLNDDNPNSLTELKWDWEPNHVDGRLPADITLPQDITFKRQDGASFYLTSLEIDKRTPGNGTVTKYKVTTYLGDEQVHESDVLETPFDEGTARHELAALAKVDRVVVTILEARTRPSDVNNKMMTLRDIRLFALDESQVPDDEPAVPSEPSTPSDPTVPSEPSTPSGPTVPSEPSTPSNPTVPSEPSTPSPTPDPAPTDMRILRDSATGLSIIAKATILEGVERLIVRRTDSQVLNDREYDAFDVLLIDKDGKEQQPRGAVLVRVPARREVEALYHINTDNQLENMPFTQTGNTVEFTTNHFSVYALVYHQADRLDKDKIAGISHGQTGSTSLTGQSGQTSMSVQNEPDVAVRQTPAQTDSSRKVLPATGDSSSSTIFLLGLQIALLTLFSSYKKREE</sequence>
<evidence type="ECO:0000256" key="10">
    <source>
        <dbReference type="SAM" id="MobiDB-lite"/>
    </source>
</evidence>
<dbReference type="Gene3D" id="2.60.120.260">
    <property type="entry name" value="Galactose-binding domain-like"/>
    <property type="match status" value="5"/>
</dbReference>
<dbReference type="InterPro" id="IPR029018">
    <property type="entry name" value="Hex-like_dom2"/>
</dbReference>
<dbReference type="GO" id="GO:0004563">
    <property type="term" value="F:beta-N-acetylhexosaminidase activity"/>
    <property type="evidence" value="ECO:0007669"/>
    <property type="project" value="InterPro"/>
</dbReference>
<feature type="compositionally biased region" description="Low complexity" evidence="10">
    <location>
        <begin position="119"/>
        <end position="130"/>
    </location>
</feature>
<evidence type="ECO:0000256" key="2">
    <source>
        <dbReference type="ARBA" id="ARBA00007806"/>
    </source>
</evidence>
<dbReference type="InterPro" id="IPR036439">
    <property type="entry name" value="Dockerin_dom_sf"/>
</dbReference>
<dbReference type="SUPFAM" id="SSF49785">
    <property type="entry name" value="Galactose-binding domain-like"/>
    <property type="match status" value="4"/>
</dbReference>
<dbReference type="PANTHER" id="PTHR43678">
    <property type="entry name" value="PUTATIVE (AFU_ORTHOLOGUE AFUA_2G00640)-RELATED"/>
    <property type="match status" value="1"/>
</dbReference>
<evidence type="ECO:0000256" key="5">
    <source>
        <dbReference type="ARBA" id="ARBA00022729"/>
    </source>
</evidence>
<dbReference type="InterPro" id="IPR002105">
    <property type="entry name" value="Dockerin_1_rpt"/>
</dbReference>
<comment type="similarity">
    <text evidence="1">Belongs to the glycosyl hydrolase 20 family.</text>
</comment>
<evidence type="ECO:0000256" key="3">
    <source>
        <dbReference type="ARBA" id="ARBA00022512"/>
    </source>
</evidence>
<dbReference type="InterPro" id="IPR025887">
    <property type="entry name" value="Glyco_hydro_31_N_dom"/>
</dbReference>
<evidence type="ECO:0000256" key="1">
    <source>
        <dbReference type="ARBA" id="ARBA00006285"/>
    </source>
</evidence>
<keyword evidence="17" id="KW-1185">Reference proteome</keyword>
<dbReference type="PROSITE" id="PS50847">
    <property type="entry name" value="GRAM_POS_ANCHORING"/>
    <property type="match status" value="1"/>
</dbReference>
<dbReference type="InterPro" id="IPR015882">
    <property type="entry name" value="HEX_bac_N"/>
</dbReference>
<dbReference type="PROSITE" id="PS50022">
    <property type="entry name" value="FA58C_3"/>
    <property type="match status" value="4"/>
</dbReference>
<evidence type="ECO:0000259" key="12">
    <source>
        <dbReference type="PROSITE" id="PS50022"/>
    </source>
</evidence>
<evidence type="ECO:0008006" key="18">
    <source>
        <dbReference type="Google" id="ProtNLM"/>
    </source>
</evidence>
<feature type="compositionally biased region" description="Polar residues" evidence="10">
    <location>
        <begin position="2748"/>
        <end position="2762"/>
    </location>
</feature>
<dbReference type="CDD" id="cd14752">
    <property type="entry name" value="GH31_N"/>
    <property type="match status" value="1"/>
</dbReference>
<feature type="transmembrane region" description="Helical" evidence="11">
    <location>
        <begin position="21"/>
        <end position="39"/>
    </location>
</feature>
<keyword evidence="11" id="KW-0812">Transmembrane</keyword>
<dbReference type="InterPro" id="IPR018247">
    <property type="entry name" value="EF_Hand_1_Ca_BS"/>
</dbReference>
<protein>
    <recommendedName>
        <fullName evidence="18">Beta-N-acetylhexosaminidase</fullName>
    </recommendedName>
</protein>
<dbReference type="CDD" id="cd14254">
    <property type="entry name" value="Dockerin_II"/>
    <property type="match status" value="1"/>
</dbReference>
<dbReference type="InterPro" id="IPR025705">
    <property type="entry name" value="Beta_hexosaminidase_sua/sub"/>
</dbReference>
<feature type="domain" description="F5/8 type C" evidence="12">
    <location>
        <begin position="304"/>
        <end position="457"/>
    </location>
</feature>
<dbReference type="InterPro" id="IPR011013">
    <property type="entry name" value="Gal_mutarotase_sf_dom"/>
</dbReference>
<keyword evidence="11" id="KW-0472">Membrane</keyword>
<keyword evidence="11" id="KW-1133">Transmembrane helix</keyword>
<feature type="region of interest" description="Disordered" evidence="10">
    <location>
        <begin position="82"/>
        <end position="151"/>
    </location>
</feature>
<dbReference type="InterPro" id="IPR000421">
    <property type="entry name" value="FA58C"/>
</dbReference>
<dbReference type="Pfam" id="PF00728">
    <property type="entry name" value="Glyco_hydro_20"/>
    <property type="match status" value="1"/>
</dbReference>
<keyword evidence="8" id="KW-0326">Glycosidase</keyword>
<dbReference type="Pfam" id="PF17137">
    <property type="entry name" value="DUF5110"/>
    <property type="match status" value="1"/>
</dbReference>
<feature type="region of interest" description="Disordered" evidence="10">
    <location>
        <begin position="3120"/>
        <end position="3167"/>
    </location>
</feature>
<feature type="active site" description="Proton donor" evidence="9">
    <location>
        <position position="868"/>
    </location>
</feature>
<dbReference type="InterPro" id="IPR033403">
    <property type="entry name" value="DUF5110"/>
</dbReference>
<evidence type="ECO:0000259" key="13">
    <source>
        <dbReference type="PROSITE" id="PS50847"/>
    </source>
</evidence>
<evidence type="ECO:0000256" key="11">
    <source>
        <dbReference type="SAM" id="Phobius"/>
    </source>
</evidence>
<dbReference type="InterPro" id="IPR000322">
    <property type="entry name" value="Glyco_hydro_31_TIM"/>
</dbReference>
<dbReference type="InterPro" id="IPR013320">
    <property type="entry name" value="ConA-like_dom_sf"/>
</dbReference>
<keyword evidence="4" id="KW-0964">Secreted</keyword>
<feature type="compositionally biased region" description="Pro residues" evidence="10">
    <location>
        <begin position="2980"/>
        <end position="2990"/>
    </location>
</feature>
<dbReference type="SUPFAM" id="SSF55545">
    <property type="entry name" value="beta-N-acetylhexosaminidase-like domain"/>
    <property type="match status" value="1"/>
</dbReference>
<dbReference type="SUPFAM" id="SSF51445">
    <property type="entry name" value="(Trans)glycosidases"/>
    <property type="match status" value="2"/>
</dbReference>
<proteinExistence type="inferred from homology"/>
<dbReference type="Gene3D" id="1.10.1330.10">
    <property type="entry name" value="Dockerin domain"/>
    <property type="match status" value="1"/>
</dbReference>
<dbReference type="Gene3D" id="2.60.120.200">
    <property type="match status" value="1"/>
</dbReference>
<dbReference type="SUPFAM" id="SSF49899">
    <property type="entry name" value="Concanavalin A-like lectins/glucanases"/>
    <property type="match status" value="1"/>
</dbReference>
<dbReference type="GO" id="GO:0000272">
    <property type="term" value="P:polysaccharide catabolic process"/>
    <property type="evidence" value="ECO:0007669"/>
    <property type="project" value="InterPro"/>
</dbReference>
<organism evidence="14 16">
    <name type="scientific">Streptococcus azizii</name>
    <dbReference type="NCBI Taxonomy" id="1579424"/>
    <lineage>
        <taxon>Bacteria</taxon>
        <taxon>Bacillati</taxon>
        <taxon>Bacillota</taxon>
        <taxon>Bacilli</taxon>
        <taxon>Lactobacillales</taxon>
        <taxon>Streptococcaceae</taxon>
        <taxon>Streptococcus</taxon>
    </lineage>
</organism>
<comment type="caution">
    <text evidence="14">The sequence shown here is derived from an EMBL/GenBank/DDBJ whole genome shotgun (WGS) entry which is preliminary data.</text>
</comment>
<evidence type="ECO:0000256" key="4">
    <source>
        <dbReference type="ARBA" id="ARBA00022525"/>
    </source>
</evidence>
<dbReference type="PRINTS" id="PR00738">
    <property type="entry name" value="GLHYDRLASE20"/>
</dbReference>
<name>A0AB36JRL1_9STRE</name>
<feature type="compositionally biased region" description="Low complexity" evidence="10">
    <location>
        <begin position="3120"/>
        <end position="3135"/>
    </location>
</feature>
<dbReference type="Pfam" id="PF00754">
    <property type="entry name" value="F5_F8_type_C"/>
    <property type="match status" value="4"/>
</dbReference>
<dbReference type="Gene3D" id="3.30.379.10">
    <property type="entry name" value="Chitobiase/beta-hexosaminidase domain 2-like"/>
    <property type="match status" value="1"/>
</dbReference>
<evidence type="ECO:0000313" key="15">
    <source>
        <dbReference type="EMBL" id="ONK29839.1"/>
    </source>
</evidence>
<dbReference type="InterPro" id="IPR052764">
    <property type="entry name" value="GH20_Enzymes"/>
</dbReference>
<dbReference type="Pfam" id="PF01055">
    <property type="entry name" value="Glyco_hydro_31_2nd"/>
    <property type="match status" value="1"/>
</dbReference>
<evidence type="ECO:0000256" key="6">
    <source>
        <dbReference type="ARBA" id="ARBA00022801"/>
    </source>
</evidence>
<dbReference type="InterPro" id="IPR013780">
    <property type="entry name" value="Glyco_hydro_b"/>
</dbReference>
<keyword evidence="7" id="KW-0572">Peptidoglycan-anchor</keyword>
<feature type="region of interest" description="Disordered" evidence="10">
    <location>
        <begin position="2930"/>
        <end position="2995"/>
    </location>
</feature>
<dbReference type="Pfam" id="PF00404">
    <property type="entry name" value="Dockerin_1"/>
    <property type="match status" value="1"/>
</dbReference>
<dbReference type="PANTHER" id="PTHR43678:SF1">
    <property type="entry name" value="BETA-N-ACETYLHEXOSAMINIDASE"/>
    <property type="match status" value="1"/>
</dbReference>
<dbReference type="InterPro" id="IPR017853">
    <property type="entry name" value="GH"/>
</dbReference>
<gene>
    <name evidence="15" type="ORF">BVE84_04785</name>
    <name evidence="14" type="ORF">BVE86_04625</name>
</gene>
<dbReference type="Gene3D" id="2.60.40.1180">
    <property type="entry name" value="Golgi alpha-mannosidase II"/>
    <property type="match status" value="2"/>
</dbReference>